<accession>A0A7S4L131</accession>
<proteinExistence type="predicted"/>
<protein>
    <submittedName>
        <fullName evidence="1">Uncharacterized protein</fullName>
    </submittedName>
</protein>
<evidence type="ECO:0000313" key="1">
    <source>
        <dbReference type="EMBL" id="CAE2311745.1"/>
    </source>
</evidence>
<reference evidence="1" key="1">
    <citation type="submission" date="2021-01" db="EMBL/GenBank/DDBJ databases">
        <authorList>
            <person name="Corre E."/>
            <person name="Pelletier E."/>
            <person name="Niang G."/>
            <person name="Scheremetjew M."/>
            <person name="Finn R."/>
            <person name="Kale V."/>
            <person name="Holt S."/>
            <person name="Cochrane G."/>
            <person name="Meng A."/>
            <person name="Brown T."/>
            <person name="Cohen L."/>
        </authorList>
    </citation>
    <scope>NUCLEOTIDE SEQUENCE</scope>
    <source>
        <strain evidence="1">CCMP 2712</strain>
    </source>
</reference>
<sequence length="171" mass="19244">MDMASMQERMWAWAQQSGLTSLVRMGMVTRARAEEESSSAWQSEGFSARIDMVQKHLNLPIRPVLLCRSDLMEGPKAVLRDAYRQESLFQWLRGHARSEEGEGKKTQELLEWLIDWRVNNCWRYSHCLAIPHRSSSSSSSSSSSDRCGSLASAKASSMLAANASTRALSWS</sequence>
<dbReference type="EMBL" id="HBKN01028181">
    <property type="protein sequence ID" value="CAE2311745.1"/>
    <property type="molecule type" value="Transcribed_RNA"/>
</dbReference>
<dbReference type="AlphaFoldDB" id="A0A7S4L131"/>
<organism evidence="1">
    <name type="scientific">Guillardia theta</name>
    <name type="common">Cryptophyte</name>
    <name type="synonym">Cryptomonas phi</name>
    <dbReference type="NCBI Taxonomy" id="55529"/>
    <lineage>
        <taxon>Eukaryota</taxon>
        <taxon>Cryptophyceae</taxon>
        <taxon>Pyrenomonadales</taxon>
        <taxon>Geminigeraceae</taxon>
        <taxon>Guillardia</taxon>
    </lineage>
</organism>
<name>A0A7S4L131_GUITH</name>
<gene>
    <name evidence="1" type="ORF">GTHE00462_LOCUS21807</name>
</gene>